<dbReference type="GO" id="GO:0003676">
    <property type="term" value="F:nucleic acid binding"/>
    <property type="evidence" value="ECO:0007669"/>
    <property type="project" value="InterPro"/>
</dbReference>
<proteinExistence type="predicted"/>
<dbReference type="InterPro" id="IPR003615">
    <property type="entry name" value="HNH_nuc"/>
</dbReference>
<evidence type="ECO:0000313" key="2">
    <source>
        <dbReference type="EMBL" id="RKG31550.1"/>
    </source>
</evidence>
<feature type="domain" description="HNH nuclease" evidence="1">
    <location>
        <begin position="37"/>
        <end position="90"/>
    </location>
</feature>
<dbReference type="AlphaFoldDB" id="A0A3A8ELB4"/>
<comment type="caution">
    <text evidence="2">The sequence shown here is derived from an EMBL/GenBank/DDBJ whole genome shotgun (WGS) entry which is preliminary data.</text>
</comment>
<organism evidence="2 3">
    <name type="scientific">Acinetobacter guerrae</name>
    <dbReference type="NCBI Taxonomy" id="1843371"/>
    <lineage>
        <taxon>Bacteria</taxon>
        <taxon>Pseudomonadati</taxon>
        <taxon>Pseudomonadota</taxon>
        <taxon>Gammaproteobacteria</taxon>
        <taxon>Moraxellales</taxon>
        <taxon>Moraxellaceae</taxon>
        <taxon>Acinetobacter</taxon>
    </lineage>
</organism>
<keyword evidence="2" id="KW-0255">Endonuclease</keyword>
<dbReference type="CDD" id="cd00085">
    <property type="entry name" value="HNHc"/>
    <property type="match status" value="1"/>
</dbReference>
<evidence type="ECO:0000259" key="1">
    <source>
        <dbReference type="SMART" id="SM00507"/>
    </source>
</evidence>
<reference evidence="2 3" key="1">
    <citation type="submission" date="2018-09" db="EMBL/GenBank/DDBJ databases">
        <title>The draft genome of Acinetobacter spp. strains.</title>
        <authorList>
            <person name="Qin J."/>
            <person name="Feng Y."/>
            <person name="Zong Z."/>
        </authorList>
    </citation>
    <scope>NUCLEOTIDE SEQUENCE [LARGE SCALE GENOMIC DNA]</scope>
    <source>
        <strain evidence="2 3">WCHAc060096</strain>
    </source>
</reference>
<dbReference type="SMART" id="SM00507">
    <property type="entry name" value="HNHc"/>
    <property type="match status" value="1"/>
</dbReference>
<dbReference type="Proteomes" id="UP000269001">
    <property type="component" value="Unassembled WGS sequence"/>
</dbReference>
<dbReference type="InterPro" id="IPR002711">
    <property type="entry name" value="HNH"/>
</dbReference>
<evidence type="ECO:0000313" key="3">
    <source>
        <dbReference type="Proteomes" id="UP000269001"/>
    </source>
</evidence>
<dbReference type="GO" id="GO:0004519">
    <property type="term" value="F:endonuclease activity"/>
    <property type="evidence" value="ECO:0007669"/>
    <property type="project" value="UniProtKB-KW"/>
</dbReference>
<keyword evidence="2" id="KW-0540">Nuclease</keyword>
<name>A0A3A8ELB4_9GAMM</name>
<dbReference type="Gene3D" id="1.10.30.50">
    <property type="match status" value="1"/>
</dbReference>
<gene>
    <name evidence="2" type="ORF">D7V21_13850</name>
</gene>
<sequence>MARLQTLKPRLQVAKTKPRIDQAQTGTARLYGNTWQRIRQQVLLKGEYTCAECGRVSIFEMEVDHIRPLWLGGSNELDNLQLLCKSPCHELKTAQEAALRSTGGGFD</sequence>
<dbReference type="EMBL" id="RAXU01000020">
    <property type="protein sequence ID" value="RKG31550.1"/>
    <property type="molecule type" value="Genomic_DNA"/>
</dbReference>
<accession>A0A3A8ELB4</accession>
<dbReference type="RefSeq" id="WP_120371049.1">
    <property type="nucleotide sequence ID" value="NZ_RAXU01000020.1"/>
</dbReference>
<keyword evidence="2" id="KW-0378">Hydrolase</keyword>
<dbReference type="GO" id="GO:0008270">
    <property type="term" value="F:zinc ion binding"/>
    <property type="evidence" value="ECO:0007669"/>
    <property type="project" value="InterPro"/>
</dbReference>
<protein>
    <submittedName>
        <fullName evidence="2">HNH endonuclease</fullName>
    </submittedName>
</protein>
<dbReference type="Pfam" id="PF01844">
    <property type="entry name" value="HNH"/>
    <property type="match status" value="1"/>
</dbReference>
<keyword evidence="3" id="KW-1185">Reference proteome</keyword>